<comment type="caution">
    <text evidence="3">The sequence shown here is derived from an EMBL/GenBank/DDBJ whole genome shotgun (WGS) entry which is preliminary data.</text>
</comment>
<proteinExistence type="predicted"/>
<reference evidence="3" key="2">
    <citation type="submission" date="2023-01" db="EMBL/GenBank/DDBJ databases">
        <authorList>
            <person name="Sun Q."/>
            <person name="Evtushenko L."/>
        </authorList>
    </citation>
    <scope>NUCLEOTIDE SEQUENCE</scope>
    <source>
        <strain evidence="3">VKM B-1499</strain>
    </source>
</reference>
<evidence type="ECO:0000313" key="3">
    <source>
        <dbReference type="EMBL" id="GLK48332.1"/>
    </source>
</evidence>
<keyword evidence="2" id="KW-0812">Transmembrane</keyword>
<name>A0ABQ5T6W4_9CAUL</name>
<feature type="region of interest" description="Disordered" evidence="1">
    <location>
        <begin position="264"/>
        <end position="485"/>
    </location>
</feature>
<feature type="transmembrane region" description="Helical" evidence="2">
    <location>
        <begin position="65"/>
        <end position="82"/>
    </location>
</feature>
<sequence length="485" mass="49708">MIQGVDDGLRRRLDRLETRGRNMLSTKERRQAFRQALTWAAAASAIGPLALLLSAPFVAPTLTTAVIALAGVPIASAAFGYVRARRVPARPRAAALALLDHRLRLNDRLQTSDEFERLDRRTAFHDAALQEAAPWVARAQASAVDDEAAPLKLGRSRLWLWPVAGLVCLVAAFVAPQFAAGAGAGESNPATFGVTSRPSVAELPASSIRPPSIPGAAPSSTQEGDVKAAVRPGQDTPGARLVAAFQRLMARLSSSGGAAIAAQSATVRPSAPSQAAAGGEGAGRGAQGAAGTSASQSAAAQDHEGEQPRDEAQQTPGEPGEKDDADAPASQASSGQFAGARQAAPPASRPQPPQEGSGPSQNGEGQQPGRSRRGDQGQSGREQGGGQGENGNPSGADTGPKKGRGVSSLMLATPMQDRLSGMISPGRIRTTTRDGAPQPLPAGSASAQDRGTAQGEAGRTASRPASAQEQRVTRDYFNARNGGGR</sequence>
<feature type="compositionally biased region" description="Low complexity" evidence="1">
    <location>
        <begin position="289"/>
        <end position="300"/>
    </location>
</feature>
<evidence type="ECO:0008006" key="5">
    <source>
        <dbReference type="Google" id="ProtNLM"/>
    </source>
</evidence>
<feature type="compositionally biased region" description="Gly residues" evidence="1">
    <location>
        <begin position="278"/>
        <end position="288"/>
    </location>
</feature>
<feature type="transmembrane region" description="Helical" evidence="2">
    <location>
        <begin position="158"/>
        <end position="179"/>
    </location>
</feature>
<dbReference type="Proteomes" id="UP001143509">
    <property type="component" value="Unassembled WGS sequence"/>
</dbReference>
<keyword evidence="2" id="KW-1133">Transmembrane helix</keyword>
<evidence type="ECO:0000256" key="1">
    <source>
        <dbReference type="SAM" id="MobiDB-lite"/>
    </source>
</evidence>
<evidence type="ECO:0000313" key="4">
    <source>
        <dbReference type="Proteomes" id="UP001143509"/>
    </source>
</evidence>
<protein>
    <recommendedName>
        <fullName evidence="5">DUF4175 family protein</fullName>
    </recommendedName>
</protein>
<organism evidence="3 4">
    <name type="scientific">Brevundimonas intermedia</name>
    <dbReference type="NCBI Taxonomy" id="74315"/>
    <lineage>
        <taxon>Bacteria</taxon>
        <taxon>Pseudomonadati</taxon>
        <taxon>Pseudomonadota</taxon>
        <taxon>Alphaproteobacteria</taxon>
        <taxon>Caulobacterales</taxon>
        <taxon>Caulobacteraceae</taxon>
        <taxon>Brevundimonas</taxon>
    </lineage>
</organism>
<feature type="transmembrane region" description="Helical" evidence="2">
    <location>
        <begin position="36"/>
        <end position="59"/>
    </location>
</feature>
<evidence type="ECO:0000256" key="2">
    <source>
        <dbReference type="SAM" id="Phobius"/>
    </source>
</evidence>
<feature type="compositionally biased region" description="Low complexity" evidence="1">
    <location>
        <begin position="264"/>
        <end position="277"/>
    </location>
</feature>
<feature type="compositionally biased region" description="Low complexity" evidence="1">
    <location>
        <begin position="354"/>
        <end position="369"/>
    </location>
</feature>
<dbReference type="EMBL" id="BSFD01000002">
    <property type="protein sequence ID" value="GLK48332.1"/>
    <property type="molecule type" value="Genomic_DNA"/>
</dbReference>
<keyword evidence="4" id="KW-1185">Reference proteome</keyword>
<feature type="compositionally biased region" description="Low complexity" evidence="1">
    <location>
        <begin position="327"/>
        <end position="346"/>
    </location>
</feature>
<feature type="region of interest" description="Disordered" evidence="1">
    <location>
        <begin position="203"/>
        <end position="234"/>
    </location>
</feature>
<keyword evidence="2" id="KW-0472">Membrane</keyword>
<accession>A0ABQ5T6W4</accession>
<reference evidence="3" key="1">
    <citation type="journal article" date="2014" name="Int. J. Syst. Evol. Microbiol.">
        <title>Complete genome of a new Firmicutes species belonging to the dominant human colonic microbiota ('Ruminococcus bicirculans') reveals two chromosomes and a selective capacity to utilize plant glucans.</title>
        <authorList>
            <consortium name="NISC Comparative Sequencing Program"/>
            <person name="Wegmann U."/>
            <person name="Louis P."/>
            <person name="Goesmann A."/>
            <person name="Henrissat B."/>
            <person name="Duncan S.H."/>
            <person name="Flint H.J."/>
        </authorList>
    </citation>
    <scope>NUCLEOTIDE SEQUENCE</scope>
    <source>
        <strain evidence="3">VKM B-1499</strain>
    </source>
</reference>
<feature type="compositionally biased region" description="Basic and acidic residues" evidence="1">
    <location>
        <begin position="301"/>
        <end position="312"/>
    </location>
</feature>
<gene>
    <name evidence="3" type="ORF">GCM10017620_13050</name>
</gene>